<comment type="caution">
    <text evidence="2">The sequence shown here is derived from an EMBL/GenBank/DDBJ whole genome shotgun (WGS) entry which is preliminary data.</text>
</comment>
<feature type="signal peptide" evidence="1">
    <location>
        <begin position="1"/>
        <end position="16"/>
    </location>
</feature>
<keyword evidence="1" id="KW-0732">Signal</keyword>
<name>A0ABV7F6P2_9BURK</name>
<keyword evidence="3" id="KW-1185">Reference proteome</keyword>
<dbReference type="PROSITE" id="PS51257">
    <property type="entry name" value="PROKAR_LIPOPROTEIN"/>
    <property type="match status" value="1"/>
</dbReference>
<dbReference type="InterPro" id="IPR024447">
    <property type="entry name" value="YXWGXW_rpt"/>
</dbReference>
<gene>
    <name evidence="2" type="ORF">ACFOFO_15595</name>
</gene>
<evidence type="ECO:0000313" key="2">
    <source>
        <dbReference type="EMBL" id="MFC3109366.1"/>
    </source>
</evidence>
<proteinExistence type="predicted"/>
<feature type="chain" id="PRO_5047381033" description="YXWGXW repeat-containing protein" evidence="1">
    <location>
        <begin position="17"/>
        <end position="126"/>
    </location>
</feature>
<evidence type="ECO:0008006" key="4">
    <source>
        <dbReference type="Google" id="ProtNLM"/>
    </source>
</evidence>
<evidence type="ECO:0000256" key="1">
    <source>
        <dbReference type="SAM" id="SignalP"/>
    </source>
</evidence>
<dbReference type="Pfam" id="PF12779">
    <property type="entry name" value="WXXGXW"/>
    <property type="match status" value="2"/>
</dbReference>
<reference evidence="3" key="1">
    <citation type="journal article" date="2019" name="Int. J. Syst. Evol. Microbiol.">
        <title>The Global Catalogue of Microorganisms (GCM) 10K type strain sequencing project: providing services to taxonomists for standard genome sequencing and annotation.</title>
        <authorList>
            <consortium name="The Broad Institute Genomics Platform"/>
            <consortium name="The Broad Institute Genome Sequencing Center for Infectious Disease"/>
            <person name="Wu L."/>
            <person name="Ma J."/>
        </authorList>
    </citation>
    <scope>NUCLEOTIDE SEQUENCE [LARGE SCALE GENOMIC DNA]</scope>
    <source>
        <strain evidence="3">KCTC 42986</strain>
    </source>
</reference>
<sequence>MKRMLNVLFLAAAAMATVGCTTVVRERTVVREQPQKVVVKQMPAPIQEVISAQPAPGYAWVPGHWVWRNTGWLWQAGHWYQGTVRPMPTVIVEQITVAPSPAHFWIPGHWQWEGGDWVWRKGHWAA</sequence>
<organism evidence="2 3">
    <name type="scientific">Undibacterium arcticum</name>
    <dbReference type="NCBI Taxonomy" id="1762892"/>
    <lineage>
        <taxon>Bacteria</taxon>
        <taxon>Pseudomonadati</taxon>
        <taxon>Pseudomonadota</taxon>
        <taxon>Betaproteobacteria</taxon>
        <taxon>Burkholderiales</taxon>
        <taxon>Oxalobacteraceae</taxon>
        <taxon>Undibacterium</taxon>
    </lineage>
</organism>
<evidence type="ECO:0000313" key="3">
    <source>
        <dbReference type="Proteomes" id="UP001595530"/>
    </source>
</evidence>
<dbReference type="EMBL" id="JBHRTP010000049">
    <property type="protein sequence ID" value="MFC3109366.1"/>
    <property type="molecule type" value="Genomic_DNA"/>
</dbReference>
<dbReference type="RefSeq" id="WP_390324450.1">
    <property type="nucleotide sequence ID" value="NZ_JBHRTP010000049.1"/>
</dbReference>
<accession>A0ABV7F6P2</accession>
<dbReference type="Proteomes" id="UP001595530">
    <property type="component" value="Unassembled WGS sequence"/>
</dbReference>
<protein>
    <recommendedName>
        <fullName evidence="4">YXWGXW repeat-containing protein</fullName>
    </recommendedName>
</protein>